<organism evidence="11 12">
    <name type="scientific">Sarcophilus harrisii</name>
    <name type="common">Tasmanian devil</name>
    <name type="synonym">Sarcophilus laniarius</name>
    <dbReference type="NCBI Taxonomy" id="9305"/>
    <lineage>
        <taxon>Eukaryota</taxon>
        <taxon>Metazoa</taxon>
        <taxon>Chordata</taxon>
        <taxon>Craniata</taxon>
        <taxon>Vertebrata</taxon>
        <taxon>Euteleostomi</taxon>
        <taxon>Mammalia</taxon>
        <taxon>Metatheria</taxon>
        <taxon>Dasyuromorphia</taxon>
        <taxon>Dasyuridae</taxon>
        <taxon>Sarcophilus</taxon>
    </lineage>
</organism>
<feature type="chain" id="PRO_5005132048" description="C-C motif chemokine" evidence="9">
    <location>
        <begin position="24"/>
        <end position="98"/>
    </location>
</feature>
<keyword evidence="4 9" id="KW-0964">Secreted</keyword>
<name>G3WLP6_SARHA</name>
<dbReference type="GeneTree" id="ENSGT01100000263482"/>
<keyword evidence="5 9" id="KW-0732">Signal</keyword>
<reference evidence="11" key="3">
    <citation type="submission" date="2025-09" db="UniProtKB">
        <authorList>
            <consortium name="Ensembl"/>
        </authorList>
    </citation>
    <scope>IDENTIFICATION</scope>
</reference>
<dbReference type="OMA" id="CFEFFRN"/>
<evidence type="ECO:0000256" key="6">
    <source>
        <dbReference type="ARBA" id="ARBA00023157"/>
    </source>
</evidence>
<dbReference type="InterPro" id="IPR039809">
    <property type="entry name" value="Chemokine_b/g/d"/>
</dbReference>
<evidence type="ECO:0000256" key="8">
    <source>
        <dbReference type="ARBA" id="ARBA00046726"/>
    </source>
</evidence>
<evidence type="ECO:0000256" key="9">
    <source>
        <dbReference type="RuleBase" id="RU361150"/>
    </source>
</evidence>
<accession>G3WLP6</accession>
<dbReference type="eggNOG" id="ENOG502T7CY">
    <property type="taxonomic scope" value="Eukaryota"/>
</dbReference>
<reference evidence="11 12" key="1">
    <citation type="journal article" date="2011" name="Proc. Natl. Acad. Sci. U.S.A.">
        <title>Genetic diversity and population structure of the endangered marsupial Sarcophilus harrisii (Tasmanian devil).</title>
        <authorList>
            <person name="Miller W."/>
            <person name="Hayes V.M."/>
            <person name="Ratan A."/>
            <person name="Petersen D.C."/>
            <person name="Wittekindt N.E."/>
            <person name="Miller J."/>
            <person name="Walenz B."/>
            <person name="Knight J."/>
            <person name="Qi J."/>
            <person name="Zhao F."/>
            <person name="Wang Q."/>
            <person name="Bedoya-Reina O.C."/>
            <person name="Katiyar N."/>
            <person name="Tomsho L.P."/>
            <person name="Kasson L.M."/>
            <person name="Hardie R.A."/>
            <person name="Woodbridge P."/>
            <person name="Tindall E.A."/>
            <person name="Bertelsen M.F."/>
            <person name="Dixon D."/>
            <person name="Pyecroft S."/>
            <person name="Helgen K.M."/>
            <person name="Lesk A.M."/>
            <person name="Pringle T.H."/>
            <person name="Patterson N."/>
            <person name="Zhang Y."/>
            <person name="Kreiss A."/>
            <person name="Woods G.M."/>
            <person name="Jones M.E."/>
            <person name="Schuster S.C."/>
        </authorList>
    </citation>
    <scope>NUCLEOTIDE SEQUENCE [LARGE SCALE GENOMIC DNA]</scope>
</reference>
<dbReference type="InterPro" id="IPR001811">
    <property type="entry name" value="Chemokine_IL8-like_dom"/>
</dbReference>
<comment type="subunit">
    <text evidence="8">Self-associates. Also heterodimer of MIP-1-alpha(4-69) and MIP-1-beta(3-69). Interacts with CCR1.</text>
</comment>
<evidence type="ECO:0000256" key="7">
    <source>
        <dbReference type="ARBA" id="ARBA00044740"/>
    </source>
</evidence>
<feature type="domain" description="Chemokine interleukin-8-like" evidence="10">
    <location>
        <begin position="29"/>
        <end position="88"/>
    </location>
</feature>
<dbReference type="GO" id="GO:0048020">
    <property type="term" value="F:CCR chemokine receptor binding"/>
    <property type="evidence" value="ECO:0007669"/>
    <property type="project" value="TreeGrafter"/>
</dbReference>
<dbReference type="Ensembl" id="ENSSHAT00000016488.2">
    <property type="protein sequence ID" value="ENSSHAP00000016351.1"/>
    <property type="gene ID" value="ENSSHAG00000013914.2"/>
</dbReference>
<dbReference type="Proteomes" id="UP000007648">
    <property type="component" value="Unassembled WGS sequence"/>
</dbReference>
<dbReference type="GO" id="GO:0030335">
    <property type="term" value="P:positive regulation of cell migration"/>
    <property type="evidence" value="ECO:0007669"/>
    <property type="project" value="TreeGrafter"/>
</dbReference>
<dbReference type="Pfam" id="PF00048">
    <property type="entry name" value="IL8"/>
    <property type="match status" value="1"/>
</dbReference>
<dbReference type="GeneID" id="105750535"/>
<evidence type="ECO:0000256" key="3">
    <source>
        <dbReference type="ARBA" id="ARBA00022514"/>
    </source>
</evidence>
<feature type="signal peptide" evidence="9">
    <location>
        <begin position="1"/>
        <end position="23"/>
    </location>
</feature>
<dbReference type="RefSeq" id="XP_012405228.1">
    <property type="nucleotide sequence ID" value="XM_012549774.2"/>
</dbReference>
<keyword evidence="12" id="KW-1185">Reference proteome</keyword>
<dbReference type="KEGG" id="shr:105750535"/>
<dbReference type="InterPro" id="IPR036048">
    <property type="entry name" value="Interleukin_8-like_sf"/>
</dbReference>
<keyword evidence="6" id="KW-1015">Disulfide bond</keyword>
<dbReference type="PANTHER" id="PTHR12015:SF183">
    <property type="entry name" value="C-C MOTIF CHEMOKINE 3"/>
    <property type="match status" value="1"/>
</dbReference>
<comment type="subcellular location">
    <subcellularLocation>
        <location evidence="1 9">Secreted</location>
    </subcellularLocation>
</comment>
<proteinExistence type="inferred from homology"/>
<dbReference type="GO" id="GO:0070098">
    <property type="term" value="P:chemokine-mediated signaling pathway"/>
    <property type="evidence" value="ECO:0007669"/>
    <property type="project" value="TreeGrafter"/>
</dbReference>
<dbReference type="Gene3D" id="2.40.50.40">
    <property type="match status" value="1"/>
</dbReference>
<evidence type="ECO:0000256" key="5">
    <source>
        <dbReference type="ARBA" id="ARBA00022729"/>
    </source>
</evidence>
<sequence>MKVSRGILILVLIAAALCCQVHASPDGPDTPVCCFIFTSKKIPSKLVVNYSATSNRCAKEAVIFITKQGLNICANPKEQWVQNIMKLLNSKKAKTQRP</sequence>
<protein>
    <recommendedName>
        <fullName evidence="9">C-C motif chemokine</fullName>
    </recommendedName>
</protein>
<dbReference type="PANTHER" id="PTHR12015">
    <property type="entry name" value="SMALL INDUCIBLE CYTOKINE A"/>
    <property type="match status" value="1"/>
</dbReference>
<comment type="similarity">
    <text evidence="2 9">Belongs to the intercrine beta (chemokine CC) family.</text>
</comment>
<dbReference type="STRING" id="9305.ENSSHAP00000016351"/>
<evidence type="ECO:0000256" key="4">
    <source>
        <dbReference type="ARBA" id="ARBA00022525"/>
    </source>
</evidence>
<evidence type="ECO:0000256" key="1">
    <source>
        <dbReference type="ARBA" id="ARBA00004613"/>
    </source>
</evidence>
<dbReference type="InParanoid" id="G3WLP6"/>
<dbReference type="GO" id="GO:0005615">
    <property type="term" value="C:extracellular space"/>
    <property type="evidence" value="ECO:0007669"/>
    <property type="project" value="UniProtKB-KW"/>
</dbReference>
<dbReference type="AlphaFoldDB" id="G3WLP6"/>
<keyword evidence="9" id="KW-0145">Chemotaxis</keyword>
<dbReference type="SUPFAM" id="SSF54117">
    <property type="entry name" value="Interleukin 8-like chemokines"/>
    <property type="match status" value="1"/>
</dbReference>
<evidence type="ECO:0000259" key="10">
    <source>
        <dbReference type="SMART" id="SM00199"/>
    </source>
</evidence>
<dbReference type="CDD" id="cd00272">
    <property type="entry name" value="Chemokine_CC"/>
    <property type="match status" value="1"/>
</dbReference>
<dbReference type="GO" id="GO:0061844">
    <property type="term" value="P:antimicrobial humoral immune response mediated by antimicrobial peptide"/>
    <property type="evidence" value="ECO:0007669"/>
    <property type="project" value="TreeGrafter"/>
</dbReference>
<reference evidence="11" key="2">
    <citation type="submission" date="2025-08" db="UniProtKB">
        <authorList>
            <consortium name="Ensembl"/>
        </authorList>
    </citation>
    <scope>IDENTIFICATION</scope>
</reference>
<dbReference type="FunFam" id="2.40.50.40:FF:000002">
    <property type="entry name" value="C-C motif chemokine"/>
    <property type="match status" value="1"/>
</dbReference>
<evidence type="ECO:0000256" key="2">
    <source>
        <dbReference type="ARBA" id="ARBA00010868"/>
    </source>
</evidence>
<dbReference type="GO" id="GO:0008009">
    <property type="term" value="F:chemokine activity"/>
    <property type="evidence" value="ECO:0007669"/>
    <property type="project" value="InterPro"/>
</dbReference>
<dbReference type="SMART" id="SM00199">
    <property type="entry name" value="SCY"/>
    <property type="match status" value="1"/>
</dbReference>
<dbReference type="PROSITE" id="PS00472">
    <property type="entry name" value="SMALL_CYTOKINES_CC"/>
    <property type="match status" value="1"/>
</dbReference>
<dbReference type="GO" id="GO:0006954">
    <property type="term" value="P:inflammatory response"/>
    <property type="evidence" value="ECO:0007669"/>
    <property type="project" value="TreeGrafter"/>
</dbReference>
<dbReference type="OrthoDB" id="9404618at2759"/>
<comment type="function">
    <text evidence="7">Monokine with inflammatory and chemokinetic properties. Binds to CCR1, CCR4 and CCR5. One of the major HIV-suppressive factors produced by CD8+ T-cells. Recombinant MIP-1-alpha induces a dose-dependent inhibition of different strains of HIV-1, HIV-2, and simian immunodeficiency virus (SIV).</text>
</comment>
<keyword evidence="3 9" id="KW-0202">Cytokine</keyword>
<dbReference type="HOGENOM" id="CLU_141716_1_0_1"/>
<evidence type="ECO:0000313" key="12">
    <source>
        <dbReference type="Proteomes" id="UP000007648"/>
    </source>
</evidence>
<dbReference type="FunCoup" id="G3WLP6">
    <property type="interactions" value="900"/>
</dbReference>
<evidence type="ECO:0000313" key="11">
    <source>
        <dbReference type="Ensembl" id="ENSSHAP00000016351.1"/>
    </source>
</evidence>
<gene>
    <name evidence="11" type="primary">LOC105750535</name>
</gene>
<dbReference type="InterPro" id="IPR000827">
    <property type="entry name" value="Chemokine_CC_CS"/>
</dbReference>